<dbReference type="PANTHER" id="PTHR22683:SF41">
    <property type="entry name" value="DNA TRANSLOCASE FTSK"/>
    <property type="match status" value="1"/>
</dbReference>
<sequence>MTDVRAYEPGADPDDVPRPGDAESYVEEPQVTVRVESRAEKPTVHATVTRLSDGERPPLIPSWVKNAQERKAVFAQAWGLFWYTVARQALKSPKYLIKTAFYAPWGVFRLVGRQVRWMWHPELTELEQAAARKTDLDRGPLIARQVGEKRKARVWVLTGEALVLTAAGGALWFLAPAWALWLTAVVLVPVLARFGRPADKPIIEHITLGRRFTRLTAEMVRDAVVALRLTGIKGPGDITFPPPGIHTDGPGWLARFELPPGLIASDVLEKRDRLSGAMRLPIDQVWPEVGPDHLAQVDLWVGFQPASKMGDPPWALARPDALTSVFDPHPFATDARRRPINISLFEINILMGGQPGAGKSYGARTFATIAGLDPTCELMIAEFKGVGDFLDMSELCTQYACGVDDEAFDIGEAIIDWLLAECERRGARIKKLRLTGEAPEGKITPELAARKGSGLHPIFVLIDEFHELLLNRKGVAEKAERVLRRGRALGIILVLATQIPDAKTIPSGITKCVSVRVCMSVADQVANDQILGTGAYKRGHSATMYRPKFDAGWGVMQGLERDGQTGKTYFPDPQTQAAIVERMRQLRGGSVVGQREERVKARNMLADVRQVIRQGEAGVPWDVLAERLAVLVPEVYEGVTGDMVREAMKRYDVFTESVKWKVDGEWRSLKGMRRVSLEQAETKHALED</sequence>
<keyword evidence="5" id="KW-0812">Transmembrane</keyword>
<dbReference type="RefSeq" id="WP_317786496.1">
    <property type="nucleotide sequence ID" value="NZ_AP028461.1"/>
</dbReference>
<dbReference type="SUPFAM" id="SSF52540">
    <property type="entry name" value="P-loop containing nucleoside triphosphate hydrolases"/>
    <property type="match status" value="1"/>
</dbReference>
<organism evidence="7 8">
    <name type="scientific">Actinoplanes sichuanensis</name>
    <dbReference type="NCBI Taxonomy" id="512349"/>
    <lineage>
        <taxon>Bacteria</taxon>
        <taxon>Bacillati</taxon>
        <taxon>Actinomycetota</taxon>
        <taxon>Actinomycetes</taxon>
        <taxon>Micromonosporales</taxon>
        <taxon>Micromonosporaceae</taxon>
        <taxon>Actinoplanes</taxon>
    </lineage>
</organism>
<feature type="binding site" evidence="3">
    <location>
        <begin position="353"/>
        <end position="360"/>
    </location>
    <ligand>
        <name>ATP</name>
        <dbReference type="ChEBI" id="CHEBI:30616"/>
    </ligand>
</feature>
<keyword evidence="5" id="KW-0472">Membrane</keyword>
<proteinExistence type="predicted"/>
<evidence type="ECO:0000256" key="2">
    <source>
        <dbReference type="ARBA" id="ARBA00022840"/>
    </source>
</evidence>
<feature type="domain" description="FtsK" evidence="6">
    <location>
        <begin position="337"/>
        <end position="528"/>
    </location>
</feature>
<evidence type="ECO:0000313" key="7">
    <source>
        <dbReference type="EMBL" id="MFD1366222.1"/>
    </source>
</evidence>
<protein>
    <submittedName>
        <fullName evidence="7">FtsK/SpoIIIE domain-containing protein</fullName>
    </submittedName>
</protein>
<dbReference type="Proteomes" id="UP001597183">
    <property type="component" value="Unassembled WGS sequence"/>
</dbReference>
<comment type="caution">
    <text evidence="7">The sequence shown here is derived from an EMBL/GenBank/DDBJ whole genome shotgun (WGS) entry which is preliminary data.</text>
</comment>
<evidence type="ECO:0000313" key="8">
    <source>
        <dbReference type="Proteomes" id="UP001597183"/>
    </source>
</evidence>
<dbReference type="EMBL" id="JBHTMK010000016">
    <property type="protein sequence ID" value="MFD1366222.1"/>
    <property type="molecule type" value="Genomic_DNA"/>
</dbReference>
<dbReference type="InterPro" id="IPR027417">
    <property type="entry name" value="P-loop_NTPase"/>
</dbReference>
<name>A0ABW4A7T7_9ACTN</name>
<evidence type="ECO:0000256" key="5">
    <source>
        <dbReference type="SAM" id="Phobius"/>
    </source>
</evidence>
<evidence type="ECO:0000259" key="6">
    <source>
        <dbReference type="PROSITE" id="PS50901"/>
    </source>
</evidence>
<keyword evidence="2 3" id="KW-0067">ATP-binding</keyword>
<feature type="region of interest" description="Disordered" evidence="4">
    <location>
        <begin position="1"/>
        <end position="27"/>
    </location>
</feature>
<dbReference type="Pfam" id="PF01580">
    <property type="entry name" value="FtsK_SpoIIIE"/>
    <property type="match status" value="1"/>
</dbReference>
<keyword evidence="5" id="KW-1133">Transmembrane helix</keyword>
<dbReference type="InterPro" id="IPR050206">
    <property type="entry name" value="FtsK/SpoIIIE/SftA"/>
</dbReference>
<evidence type="ECO:0000256" key="3">
    <source>
        <dbReference type="PROSITE-ProRule" id="PRU00289"/>
    </source>
</evidence>
<feature type="transmembrane region" description="Helical" evidence="5">
    <location>
        <begin position="154"/>
        <end position="172"/>
    </location>
</feature>
<keyword evidence="1 3" id="KW-0547">Nucleotide-binding</keyword>
<reference evidence="8" key="1">
    <citation type="journal article" date="2019" name="Int. J. Syst. Evol. Microbiol.">
        <title>The Global Catalogue of Microorganisms (GCM) 10K type strain sequencing project: providing services to taxonomists for standard genome sequencing and annotation.</title>
        <authorList>
            <consortium name="The Broad Institute Genomics Platform"/>
            <consortium name="The Broad Institute Genome Sequencing Center for Infectious Disease"/>
            <person name="Wu L."/>
            <person name="Ma J."/>
        </authorList>
    </citation>
    <scope>NUCLEOTIDE SEQUENCE [LARGE SCALE GENOMIC DNA]</scope>
    <source>
        <strain evidence="8">CCM 7526</strain>
    </source>
</reference>
<dbReference type="Gene3D" id="3.40.50.300">
    <property type="entry name" value="P-loop containing nucleotide triphosphate hydrolases"/>
    <property type="match status" value="1"/>
</dbReference>
<dbReference type="PROSITE" id="PS50901">
    <property type="entry name" value="FTSK"/>
    <property type="match status" value="1"/>
</dbReference>
<keyword evidence="8" id="KW-1185">Reference proteome</keyword>
<evidence type="ECO:0000256" key="1">
    <source>
        <dbReference type="ARBA" id="ARBA00022741"/>
    </source>
</evidence>
<gene>
    <name evidence="7" type="ORF">ACFQ5G_12780</name>
</gene>
<dbReference type="InterPro" id="IPR002543">
    <property type="entry name" value="FtsK_dom"/>
</dbReference>
<dbReference type="PANTHER" id="PTHR22683">
    <property type="entry name" value="SPORULATION PROTEIN RELATED"/>
    <property type="match status" value="1"/>
</dbReference>
<evidence type="ECO:0000256" key="4">
    <source>
        <dbReference type="SAM" id="MobiDB-lite"/>
    </source>
</evidence>
<accession>A0ABW4A7T7</accession>